<evidence type="ECO:0000256" key="2">
    <source>
        <dbReference type="ARBA" id="ARBA00006464"/>
    </source>
</evidence>
<organism evidence="9 10">
    <name type="scientific">Acetobacterium fimetarium</name>
    <dbReference type="NCBI Taxonomy" id="52691"/>
    <lineage>
        <taxon>Bacteria</taxon>
        <taxon>Bacillati</taxon>
        <taxon>Bacillota</taxon>
        <taxon>Clostridia</taxon>
        <taxon>Eubacteriales</taxon>
        <taxon>Eubacteriaceae</taxon>
        <taxon>Acetobacterium</taxon>
    </lineage>
</organism>
<dbReference type="InterPro" id="IPR017473">
    <property type="entry name" value="Undecaprenyl-P_gluc_Ptfrase"/>
</dbReference>
<protein>
    <submittedName>
        <fullName evidence="9">Undecaprenyl-phosphate glucose phosphotransferase</fullName>
        <ecNumber evidence="9">2.7.8.31</ecNumber>
    </submittedName>
</protein>
<feature type="transmembrane region" description="Helical" evidence="7">
    <location>
        <begin position="51"/>
        <end position="71"/>
    </location>
</feature>
<keyword evidence="6 7" id="KW-0472">Membrane</keyword>
<dbReference type="GO" id="GO:0089702">
    <property type="term" value="F:undecaprenyl-phosphate glucose phosphotransferase activity"/>
    <property type="evidence" value="ECO:0007669"/>
    <property type="project" value="UniProtKB-EC"/>
</dbReference>
<keyword evidence="10" id="KW-1185">Reference proteome</keyword>
<comment type="similarity">
    <text evidence="2">Belongs to the bacterial sugar transferase family.</text>
</comment>
<comment type="subcellular location">
    <subcellularLocation>
        <location evidence="1">Membrane</location>
        <topology evidence="1">Multi-pass membrane protein</topology>
    </subcellularLocation>
</comment>
<feature type="transmembrane region" description="Helical" evidence="7">
    <location>
        <begin position="83"/>
        <end position="103"/>
    </location>
</feature>
<dbReference type="InterPro" id="IPR003362">
    <property type="entry name" value="Bact_transf"/>
</dbReference>
<evidence type="ECO:0000256" key="1">
    <source>
        <dbReference type="ARBA" id="ARBA00004141"/>
    </source>
</evidence>
<dbReference type="Proteomes" id="UP000603234">
    <property type="component" value="Unassembled WGS sequence"/>
</dbReference>
<sequence length="466" mass="54047">MIKSNQRFFNFILVLFDVSVVTASLLFAWYIRFVSPFFDDGVRTMDLRAYVDLLGIIIPLYLILFTAFGLYKPYRKQPFYKECREIIVANIIGITILMAVLFTGKNIHFSRYMLGIFFATSTIVMMIERGSIRKILRMARERGFNIKYVIIVGAGSIGQTFASKITGDRQLGYKITGYVDDYYHKIEKNGIPILGTTHEMNEILEEFQVDEVIIALPNTSYKRIDEVIDICEYQGIKTQIIPDYFHLIQGRKAYFDELDGIPLINTRYIPLDQPSNKWIKRIADIILSLVILILVSPIMLVTAILVKMTSPGPVIYKQIRVGMGRKEFWIYKFRSMRCEASVASGDVGWTTENDPRKTKFGAFIRKTSIDELPQFFNVLKGDMSIVGPRPERPHYVTQFQNEIPKYMIKHHVRPGITGWAQVSGWRGDTSIHKRIECDIEYIEKWTLWFDIKVFFMTFKAVFESGY</sequence>
<evidence type="ECO:0000256" key="3">
    <source>
        <dbReference type="ARBA" id="ARBA00022679"/>
    </source>
</evidence>
<evidence type="ECO:0000313" key="9">
    <source>
        <dbReference type="EMBL" id="MBC3804479.1"/>
    </source>
</evidence>
<name>A0ABR6WW69_9FIRM</name>
<feature type="transmembrane region" description="Helical" evidence="7">
    <location>
        <begin position="285"/>
        <end position="306"/>
    </location>
</feature>
<gene>
    <name evidence="9" type="ORF">GH808_08540</name>
</gene>
<evidence type="ECO:0000256" key="4">
    <source>
        <dbReference type="ARBA" id="ARBA00022692"/>
    </source>
</evidence>
<dbReference type="EC" id="2.7.8.31" evidence="9"/>
<dbReference type="Pfam" id="PF02397">
    <property type="entry name" value="Bac_transf"/>
    <property type="match status" value="1"/>
</dbReference>
<dbReference type="PANTHER" id="PTHR30576:SF0">
    <property type="entry name" value="UNDECAPRENYL-PHOSPHATE N-ACETYLGALACTOSAMINYL 1-PHOSPHATE TRANSFERASE-RELATED"/>
    <property type="match status" value="1"/>
</dbReference>
<dbReference type="RefSeq" id="WP_186842362.1">
    <property type="nucleotide sequence ID" value="NZ_WJBC01000010.1"/>
</dbReference>
<evidence type="ECO:0000256" key="6">
    <source>
        <dbReference type="ARBA" id="ARBA00023136"/>
    </source>
</evidence>
<proteinExistence type="inferred from homology"/>
<feature type="transmembrane region" description="Helical" evidence="7">
    <location>
        <begin position="12"/>
        <end position="31"/>
    </location>
</feature>
<dbReference type="Pfam" id="PF13727">
    <property type="entry name" value="CoA_binding_3"/>
    <property type="match status" value="1"/>
</dbReference>
<dbReference type="InterPro" id="IPR017475">
    <property type="entry name" value="EPS_sugar_tfrase"/>
</dbReference>
<dbReference type="Gene3D" id="3.40.50.720">
    <property type="entry name" value="NAD(P)-binding Rossmann-like Domain"/>
    <property type="match status" value="1"/>
</dbReference>
<evidence type="ECO:0000256" key="5">
    <source>
        <dbReference type="ARBA" id="ARBA00022989"/>
    </source>
</evidence>
<reference evidence="9 10" key="1">
    <citation type="journal article" date="2020" name="mSystems">
        <title>Defining Genomic and Predicted Metabolic Features of the Acetobacterium Genus.</title>
        <authorList>
            <person name="Ross D.E."/>
            <person name="Marshall C.W."/>
            <person name="Gulliver D."/>
            <person name="May H.D."/>
            <person name="Norman R.S."/>
        </authorList>
    </citation>
    <scope>NUCLEOTIDE SEQUENCE [LARGE SCALE GENOMIC DNA]</scope>
    <source>
        <strain evidence="9 10">DSM 8238</strain>
    </source>
</reference>
<comment type="caution">
    <text evidence="9">The sequence shown here is derived from an EMBL/GenBank/DDBJ whole genome shotgun (WGS) entry which is preliminary data.</text>
</comment>
<dbReference type="PANTHER" id="PTHR30576">
    <property type="entry name" value="COLANIC BIOSYNTHESIS UDP-GLUCOSE LIPID CARRIER TRANSFERASE"/>
    <property type="match status" value="1"/>
</dbReference>
<keyword evidence="3 9" id="KW-0808">Transferase</keyword>
<keyword evidence="4 7" id="KW-0812">Transmembrane</keyword>
<dbReference type="NCBIfam" id="TIGR03025">
    <property type="entry name" value="EPS_sugtrans"/>
    <property type="match status" value="1"/>
</dbReference>
<dbReference type="NCBIfam" id="TIGR03023">
    <property type="entry name" value="WcaJ_sugtrans"/>
    <property type="match status" value="1"/>
</dbReference>
<evidence type="ECO:0000313" key="10">
    <source>
        <dbReference type="Proteomes" id="UP000603234"/>
    </source>
</evidence>
<feature type="domain" description="Bacterial sugar transferase" evidence="8">
    <location>
        <begin position="280"/>
        <end position="462"/>
    </location>
</feature>
<evidence type="ECO:0000256" key="7">
    <source>
        <dbReference type="SAM" id="Phobius"/>
    </source>
</evidence>
<feature type="transmembrane region" description="Helical" evidence="7">
    <location>
        <begin position="109"/>
        <end position="127"/>
    </location>
</feature>
<dbReference type="EMBL" id="WJBC01000010">
    <property type="protein sequence ID" value="MBC3804479.1"/>
    <property type="molecule type" value="Genomic_DNA"/>
</dbReference>
<evidence type="ECO:0000259" key="8">
    <source>
        <dbReference type="Pfam" id="PF02397"/>
    </source>
</evidence>
<dbReference type="InterPro" id="IPR036291">
    <property type="entry name" value="NAD(P)-bd_dom_sf"/>
</dbReference>
<keyword evidence="5 7" id="KW-1133">Transmembrane helix</keyword>
<dbReference type="SUPFAM" id="SSF51735">
    <property type="entry name" value="NAD(P)-binding Rossmann-fold domains"/>
    <property type="match status" value="1"/>
</dbReference>
<accession>A0ABR6WW69</accession>